<reference evidence="1 2" key="1">
    <citation type="journal article" date="2012" name="BMC Genomics">
        <title>Tools to kill: Genome of one of the most destructive plant pathogenic fungi Macrophomina phaseolina.</title>
        <authorList>
            <person name="Islam M.S."/>
            <person name="Haque M.S."/>
            <person name="Islam M.M."/>
            <person name="Emdad E.M."/>
            <person name="Halim A."/>
            <person name="Hossen Q.M.M."/>
            <person name="Hossain M.Z."/>
            <person name="Ahmed B."/>
            <person name="Rahim S."/>
            <person name="Rahman M.S."/>
            <person name="Alam M.M."/>
            <person name="Hou S."/>
            <person name="Wan X."/>
            <person name="Saito J.A."/>
            <person name="Alam M."/>
        </authorList>
    </citation>
    <scope>NUCLEOTIDE SEQUENCE [LARGE SCALE GENOMIC DNA]</scope>
    <source>
        <strain evidence="1 2">MS6</strain>
    </source>
</reference>
<gene>
    <name evidence="1" type="ORF">MPH_14126</name>
</gene>
<accession>K2R7N6</accession>
<protein>
    <submittedName>
        <fullName evidence="1">Uncharacterized protein</fullName>
    </submittedName>
</protein>
<comment type="caution">
    <text evidence="1">The sequence shown here is derived from an EMBL/GenBank/DDBJ whole genome shotgun (WGS) entry which is preliminary data.</text>
</comment>
<dbReference type="AlphaFoldDB" id="K2R7N6"/>
<evidence type="ECO:0000313" key="2">
    <source>
        <dbReference type="Proteomes" id="UP000007129"/>
    </source>
</evidence>
<dbReference type="Proteomes" id="UP000007129">
    <property type="component" value="Unassembled WGS sequence"/>
</dbReference>
<proteinExistence type="predicted"/>
<feature type="non-terminal residue" evidence="1">
    <location>
        <position position="1"/>
    </location>
</feature>
<dbReference type="VEuPathDB" id="FungiDB:MPH_14126"/>
<name>K2R7N6_MACPH</name>
<evidence type="ECO:0000313" key="1">
    <source>
        <dbReference type="EMBL" id="EKG08927.1"/>
    </source>
</evidence>
<organism evidence="1 2">
    <name type="scientific">Macrophomina phaseolina (strain MS6)</name>
    <name type="common">Charcoal rot fungus</name>
    <dbReference type="NCBI Taxonomy" id="1126212"/>
    <lineage>
        <taxon>Eukaryota</taxon>
        <taxon>Fungi</taxon>
        <taxon>Dikarya</taxon>
        <taxon>Ascomycota</taxon>
        <taxon>Pezizomycotina</taxon>
        <taxon>Dothideomycetes</taxon>
        <taxon>Dothideomycetes incertae sedis</taxon>
        <taxon>Botryosphaeriales</taxon>
        <taxon>Botryosphaeriaceae</taxon>
        <taxon>Macrophomina</taxon>
    </lineage>
</organism>
<feature type="non-terminal residue" evidence="1">
    <location>
        <position position="32"/>
    </location>
</feature>
<dbReference type="InParanoid" id="K2R7N6"/>
<sequence>SFLVWKCANARSSLRVDSPTLEASKVFFLLDF</sequence>
<dbReference type="EMBL" id="AHHD01000971">
    <property type="protein sequence ID" value="EKG08927.1"/>
    <property type="molecule type" value="Genomic_DNA"/>
</dbReference>
<dbReference type="HOGENOM" id="CLU_3394219_0_0_1"/>